<evidence type="ECO:0000256" key="1">
    <source>
        <dbReference type="ARBA" id="ARBA00006432"/>
    </source>
</evidence>
<evidence type="ECO:0000313" key="5">
    <source>
        <dbReference type="EMBL" id="TVX93561.1"/>
    </source>
</evidence>
<dbReference type="Pfam" id="PF13193">
    <property type="entry name" value="AMP-binding_C"/>
    <property type="match status" value="1"/>
</dbReference>
<feature type="domain" description="AMP-dependent synthetase/ligase" evidence="3">
    <location>
        <begin position="137"/>
        <end position="305"/>
    </location>
</feature>
<dbReference type="EMBL" id="VNJK01000001">
    <property type="protein sequence ID" value="TVX93561.1"/>
    <property type="molecule type" value="Genomic_DNA"/>
</dbReference>
<dbReference type="Gene3D" id="3.40.50.12780">
    <property type="entry name" value="N-terminal domain of ligase-like"/>
    <property type="match status" value="1"/>
</dbReference>
<organism evidence="5 6">
    <name type="scientific">Paenibacillus agilis</name>
    <dbReference type="NCBI Taxonomy" id="3020863"/>
    <lineage>
        <taxon>Bacteria</taxon>
        <taxon>Bacillati</taxon>
        <taxon>Bacillota</taxon>
        <taxon>Bacilli</taxon>
        <taxon>Bacillales</taxon>
        <taxon>Paenibacillaceae</taxon>
        <taxon>Paenibacillus</taxon>
    </lineage>
</organism>
<sequence length="456" mass="51419">MRTIIKKKILHVLESNKFRFSNNLDIWLDTHDLHISIQRIKQMLSIIPKGPIGIVCSDRIVFLSLVIAATLDDRGIVLFGDKWTPAELEGHFQKSPCCALISDKPFKACRMMDPHDPIYVLEKDQLHTASSGSWIGQYTSGTTGRSRLVIRDWEAVSEEISALQQSMAVCEGAIFLNMTPLHHSYGFCGGMMWPFFQQYRVFLIQSFYPSYARKIWSVLEPDVVYGIPYQYHFIADAPGPDITQPQYAFSAGAPLTRDVRQLVQDKLSLKLTNNYGSTETGTLAIYPNMTPETNNHVVGWPLQGRTFSTDEKKQLHVCSKGNMKGYYDGLEQDGPFATGDFGEIREDGCVVVLGRIKPVITIGGIKVSIEKVENVLKSIQGVKDVVVIPESAEGFYELIKAFIVLEEPSIHITDKYIKEYCKLNLQPVEIPRRLIFLDKLPTSDTGKIQGKYLVEM</sequence>
<dbReference type="GO" id="GO:0006631">
    <property type="term" value="P:fatty acid metabolic process"/>
    <property type="evidence" value="ECO:0007669"/>
    <property type="project" value="TreeGrafter"/>
</dbReference>
<evidence type="ECO:0000259" key="3">
    <source>
        <dbReference type="Pfam" id="PF00501"/>
    </source>
</evidence>
<dbReference type="InterPro" id="IPR025110">
    <property type="entry name" value="AMP-bd_C"/>
</dbReference>
<dbReference type="GO" id="GO:0031956">
    <property type="term" value="F:medium-chain fatty acid-CoA ligase activity"/>
    <property type="evidence" value="ECO:0007669"/>
    <property type="project" value="TreeGrafter"/>
</dbReference>
<evidence type="ECO:0000259" key="4">
    <source>
        <dbReference type="Pfam" id="PF13193"/>
    </source>
</evidence>
<name>A0A559J141_9BACL</name>
<dbReference type="Gene3D" id="3.30.300.30">
    <property type="match status" value="1"/>
</dbReference>
<dbReference type="PANTHER" id="PTHR43201:SF5">
    <property type="entry name" value="MEDIUM-CHAIN ACYL-COA LIGASE ACSF2, MITOCHONDRIAL"/>
    <property type="match status" value="1"/>
</dbReference>
<dbReference type="InterPro" id="IPR042099">
    <property type="entry name" value="ANL_N_sf"/>
</dbReference>
<dbReference type="PANTHER" id="PTHR43201">
    <property type="entry name" value="ACYL-COA SYNTHETASE"/>
    <property type="match status" value="1"/>
</dbReference>
<dbReference type="SUPFAM" id="SSF56801">
    <property type="entry name" value="Acetyl-CoA synthetase-like"/>
    <property type="match status" value="1"/>
</dbReference>
<proteinExistence type="inferred from homology"/>
<keyword evidence="6" id="KW-1185">Reference proteome</keyword>
<dbReference type="InterPro" id="IPR000873">
    <property type="entry name" value="AMP-dep_synth/lig_dom"/>
</dbReference>
<feature type="domain" description="AMP-binding enzyme C-terminal" evidence="4">
    <location>
        <begin position="371"/>
        <end position="447"/>
    </location>
</feature>
<gene>
    <name evidence="5" type="ORF">FPZ44_11150</name>
</gene>
<evidence type="ECO:0000256" key="2">
    <source>
        <dbReference type="ARBA" id="ARBA00022598"/>
    </source>
</evidence>
<dbReference type="Pfam" id="PF00501">
    <property type="entry name" value="AMP-binding"/>
    <property type="match status" value="1"/>
</dbReference>
<dbReference type="CDD" id="cd04433">
    <property type="entry name" value="AFD_class_I"/>
    <property type="match status" value="1"/>
</dbReference>
<dbReference type="Proteomes" id="UP000318102">
    <property type="component" value="Unassembled WGS sequence"/>
</dbReference>
<protein>
    <submittedName>
        <fullName evidence="5">Long-chain fatty acid--CoA ligase</fullName>
    </submittedName>
</protein>
<comment type="caution">
    <text evidence="5">The sequence shown here is derived from an EMBL/GenBank/DDBJ whole genome shotgun (WGS) entry which is preliminary data.</text>
</comment>
<keyword evidence="2 5" id="KW-0436">Ligase</keyword>
<comment type="similarity">
    <text evidence="1">Belongs to the ATP-dependent AMP-binding enzyme family.</text>
</comment>
<dbReference type="RefSeq" id="WP_144990160.1">
    <property type="nucleotide sequence ID" value="NZ_VNJK01000001.1"/>
</dbReference>
<dbReference type="OrthoDB" id="2579187at2"/>
<accession>A0A559J141</accession>
<dbReference type="InterPro" id="IPR045851">
    <property type="entry name" value="AMP-bd_C_sf"/>
</dbReference>
<dbReference type="AlphaFoldDB" id="A0A559J141"/>
<reference evidence="5 6" key="1">
    <citation type="submission" date="2019-07" db="EMBL/GenBank/DDBJ databases">
        <authorList>
            <person name="Kim J."/>
        </authorList>
    </citation>
    <scope>NUCLEOTIDE SEQUENCE [LARGE SCALE GENOMIC DNA]</scope>
    <source>
        <strain evidence="5 6">N4</strain>
    </source>
</reference>
<evidence type="ECO:0000313" key="6">
    <source>
        <dbReference type="Proteomes" id="UP000318102"/>
    </source>
</evidence>